<reference evidence="1 2" key="1">
    <citation type="journal article" date="2010" name="J. Bacteriol.">
        <title>Genome sequences of Pelagibaca bermudensis HTCC2601T and Maritimibacter alkaliphilus HTCC2654T, the type strains of two marine Roseobacter genera.</title>
        <authorList>
            <person name="Thrash J.C."/>
            <person name="Cho J.C."/>
            <person name="Ferriera S."/>
            <person name="Johnson J."/>
            <person name="Vergin K.L."/>
            <person name="Giovannoni S.J."/>
        </authorList>
    </citation>
    <scope>NUCLEOTIDE SEQUENCE [LARGE SCALE GENOMIC DNA]</scope>
    <source>
        <strain evidence="2">DSM 26914 / JCM 13377 / KCTC 12554 / HTCC2601</strain>
    </source>
</reference>
<gene>
    <name evidence="1" type="ORF">R2601_24704</name>
</gene>
<dbReference type="RefSeq" id="WP_007800418.1">
    <property type="nucleotide sequence ID" value="NZ_DS022276.1"/>
</dbReference>
<dbReference type="Proteomes" id="UP000006230">
    <property type="component" value="Unassembled WGS sequence"/>
</dbReference>
<dbReference type="InterPro" id="IPR021848">
    <property type="entry name" value="HODM_asu-like"/>
</dbReference>
<comment type="caution">
    <text evidence="1">The sequence shown here is derived from an EMBL/GenBank/DDBJ whole genome shotgun (WGS) entry which is preliminary data.</text>
</comment>
<keyword evidence="2" id="KW-1185">Reference proteome</keyword>
<dbReference type="EMBL" id="AATQ01000028">
    <property type="protein sequence ID" value="EAU45315.1"/>
    <property type="molecule type" value="Genomic_DNA"/>
</dbReference>
<name>Q0FME4_SALBH</name>
<evidence type="ECO:0008006" key="3">
    <source>
        <dbReference type="Google" id="ProtNLM"/>
    </source>
</evidence>
<dbReference type="OrthoDB" id="5242510at2"/>
<dbReference type="HOGENOM" id="CLU_025462_1_0_5"/>
<accession>Q0FME4</accession>
<evidence type="ECO:0000313" key="2">
    <source>
        <dbReference type="Proteomes" id="UP000006230"/>
    </source>
</evidence>
<dbReference type="STRING" id="314265.R2601_24704"/>
<organism evidence="1 2">
    <name type="scientific">Salipiger bermudensis (strain DSM 26914 / JCM 13377 / KCTC 12554 / HTCC2601)</name>
    <name type="common">Pelagibaca bermudensis</name>
    <dbReference type="NCBI Taxonomy" id="314265"/>
    <lineage>
        <taxon>Bacteria</taxon>
        <taxon>Pseudomonadati</taxon>
        <taxon>Pseudomonadota</taxon>
        <taxon>Alphaproteobacteria</taxon>
        <taxon>Rhodobacterales</taxon>
        <taxon>Roseobacteraceae</taxon>
        <taxon>Salipiger</taxon>
    </lineage>
</organism>
<dbReference type="eggNOG" id="ENOG502Z7ZS">
    <property type="taxonomic scope" value="Bacteria"/>
</dbReference>
<dbReference type="AlphaFoldDB" id="Q0FME4"/>
<proteinExistence type="predicted"/>
<dbReference type="Pfam" id="PF11927">
    <property type="entry name" value="HODM_asu-like"/>
    <property type="match status" value="1"/>
</dbReference>
<protein>
    <recommendedName>
        <fullName evidence="3">DUF3445 domain-containing protein</fullName>
    </recommendedName>
</protein>
<evidence type="ECO:0000313" key="1">
    <source>
        <dbReference type="EMBL" id="EAU45315.1"/>
    </source>
</evidence>
<sequence>MTLQERVPFDLSTSRPLPNIGPVAMSDWLLVDEAYAGQMATREHLLDTNRDAVLALSERARPAADELLGFVLSHLPEGFCRDGERVTRPDGGQVTLDRADPMGTLGRLVQEDLCLLEKAEGEAEHVLTGAVLCFPAGWRLAQKVMRPLVEIHVPIPEYDDAIAARVQRLFDGVQPGRPLMRFNRLWYDDPTLFQPGPRRDNDDRSDPSTAAYFRSERQCLVRLPETRAVVFSIHTYVMERARALALSA</sequence>